<feature type="compositionally biased region" description="Basic and acidic residues" evidence="1">
    <location>
        <begin position="48"/>
        <end position="57"/>
    </location>
</feature>
<keyword evidence="3" id="KW-1185">Reference proteome</keyword>
<name>A0A9D4KJG4_DREPO</name>
<organism evidence="2 3">
    <name type="scientific">Dreissena polymorpha</name>
    <name type="common">Zebra mussel</name>
    <name type="synonym">Mytilus polymorpha</name>
    <dbReference type="NCBI Taxonomy" id="45954"/>
    <lineage>
        <taxon>Eukaryota</taxon>
        <taxon>Metazoa</taxon>
        <taxon>Spiralia</taxon>
        <taxon>Lophotrochozoa</taxon>
        <taxon>Mollusca</taxon>
        <taxon>Bivalvia</taxon>
        <taxon>Autobranchia</taxon>
        <taxon>Heteroconchia</taxon>
        <taxon>Euheterodonta</taxon>
        <taxon>Imparidentia</taxon>
        <taxon>Neoheterodontei</taxon>
        <taxon>Myida</taxon>
        <taxon>Dreissenoidea</taxon>
        <taxon>Dreissenidae</taxon>
        <taxon>Dreissena</taxon>
    </lineage>
</organism>
<gene>
    <name evidence="2" type="ORF">DPMN_114212</name>
</gene>
<evidence type="ECO:0000256" key="1">
    <source>
        <dbReference type="SAM" id="MobiDB-lite"/>
    </source>
</evidence>
<evidence type="ECO:0000313" key="3">
    <source>
        <dbReference type="Proteomes" id="UP000828390"/>
    </source>
</evidence>
<accession>A0A9D4KJG4</accession>
<protein>
    <submittedName>
        <fullName evidence="2">Uncharacterized protein</fullName>
    </submittedName>
</protein>
<reference evidence="2" key="1">
    <citation type="journal article" date="2019" name="bioRxiv">
        <title>The Genome of the Zebra Mussel, Dreissena polymorpha: A Resource for Invasive Species Research.</title>
        <authorList>
            <person name="McCartney M.A."/>
            <person name="Auch B."/>
            <person name="Kono T."/>
            <person name="Mallez S."/>
            <person name="Zhang Y."/>
            <person name="Obille A."/>
            <person name="Becker A."/>
            <person name="Abrahante J.E."/>
            <person name="Garbe J."/>
            <person name="Badalamenti J.P."/>
            <person name="Herman A."/>
            <person name="Mangelson H."/>
            <person name="Liachko I."/>
            <person name="Sullivan S."/>
            <person name="Sone E.D."/>
            <person name="Koren S."/>
            <person name="Silverstein K.A.T."/>
            <person name="Beckman K.B."/>
            <person name="Gohl D.M."/>
        </authorList>
    </citation>
    <scope>NUCLEOTIDE SEQUENCE</scope>
    <source>
        <strain evidence="2">Duluth1</strain>
        <tissue evidence="2">Whole animal</tissue>
    </source>
</reference>
<evidence type="ECO:0000313" key="2">
    <source>
        <dbReference type="EMBL" id="KAH3840756.1"/>
    </source>
</evidence>
<comment type="caution">
    <text evidence="2">The sequence shown here is derived from an EMBL/GenBank/DDBJ whole genome shotgun (WGS) entry which is preliminary data.</text>
</comment>
<feature type="region of interest" description="Disordered" evidence="1">
    <location>
        <begin position="32"/>
        <end position="57"/>
    </location>
</feature>
<reference evidence="2" key="2">
    <citation type="submission" date="2020-11" db="EMBL/GenBank/DDBJ databases">
        <authorList>
            <person name="McCartney M.A."/>
            <person name="Auch B."/>
            <person name="Kono T."/>
            <person name="Mallez S."/>
            <person name="Becker A."/>
            <person name="Gohl D.M."/>
            <person name="Silverstein K.A.T."/>
            <person name="Koren S."/>
            <person name="Bechman K.B."/>
            <person name="Herman A."/>
            <person name="Abrahante J.E."/>
            <person name="Garbe J."/>
        </authorList>
    </citation>
    <scope>NUCLEOTIDE SEQUENCE</scope>
    <source>
        <strain evidence="2">Duluth1</strain>
        <tissue evidence="2">Whole animal</tissue>
    </source>
</reference>
<proteinExistence type="predicted"/>
<dbReference type="AlphaFoldDB" id="A0A9D4KJG4"/>
<dbReference type="Proteomes" id="UP000828390">
    <property type="component" value="Unassembled WGS sequence"/>
</dbReference>
<dbReference type="EMBL" id="JAIWYP010000004">
    <property type="protein sequence ID" value="KAH3840756.1"/>
    <property type="molecule type" value="Genomic_DNA"/>
</dbReference>
<sequence length="57" mass="6536">MTVAVKHGHIKIQKTCKYCLKEQFREIPLPATNSMECDSGRPTMSHPTIRETRLHGK</sequence>